<organism evidence="3 4">
    <name type="scientific">Paralvinella palmiformis</name>
    <dbReference type="NCBI Taxonomy" id="53620"/>
    <lineage>
        <taxon>Eukaryota</taxon>
        <taxon>Metazoa</taxon>
        <taxon>Spiralia</taxon>
        <taxon>Lophotrochozoa</taxon>
        <taxon>Annelida</taxon>
        <taxon>Polychaeta</taxon>
        <taxon>Sedentaria</taxon>
        <taxon>Canalipalpata</taxon>
        <taxon>Terebellida</taxon>
        <taxon>Terebelliformia</taxon>
        <taxon>Alvinellidae</taxon>
        <taxon>Paralvinella</taxon>
    </lineage>
</organism>
<dbReference type="Gene3D" id="3.90.215.10">
    <property type="entry name" value="Gamma Fibrinogen, chain A, domain 1"/>
    <property type="match status" value="1"/>
</dbReference>
<feature type="chain" id="PRO_5042193670" description="Fibrinogen C-terminal domain-containing protein" evidence="1">
    <location>
        <begin position="20"/>
        <end position="290"/>
    </location>
</feature>
<dbReference type="Pfam" id="PF00147">
    <property type="entry name" value="Fibrinogen_C"/>
    <property type="match status" value="1"/>
</dbReference>
<dbReference type="InterPro" id="IPR002181">
    <property type="entry name" value="Fibrinogen_a/b/g_C_dom"/>
</dbReference>
<keyword evidence="4" id="KW-1185">Reference proteome</keyword>
<feature type="signal peptide" evidence="1">
    <location>
        <begin position="1"/>
        <end position="19"/>
    </location>
</feature>
<evidence type="ECO:0000313" key="3">
    <source>
        <dbReference type="EMBL" id="KAK2155354.1"/>
    </source>
</evidence>
<dbReference type="AlphaFoldDB" id="A0AAD9JLM2"/>
<dbReference type="SUPFAM" id="SSF56496">
    <property type="entry name" value="Fibrinogen C-terminal domain-like"/>
    <property type="match status" value="1"/>
</dbReference>
<feature type="domain" description="Fibrinogen C-terminal" evidence="2">
    <location>
        <begin position="104"/>
        <end position="244"/>
    </location>
</feature>
<dbReference type="EMBL" id="JAODUP010000242">
    <property type="protein sequence ID" value="KAK2155354.1"/>
    <property type="molecule type" value="Genomic_DNA"/>
</dbReference>
<dbReference type="PANTHER" id="PTHR19143">
    <property type="entry name" value="FIBRINOGEN/TENASCIN/ANGIOPOEITIN"/>
    <property type="match status" value="1"/>
</dbReference>
<reference evidence="3" key="1">
    <citation type="journal article" date="2023" name="Mol. Biol. Evol.">
        <title>Third-Generation Sequencing Reveals the Adaptive Role of the Epigenome in Three Deep-Sea Polychaetes.</title>
        <authorList>
            <person name="Perez M."/>
            <person name="Aroh O."/>
            <person name="Sun Y."/>
            <person name="Lan Y."/>
            <person name="Juniper S.K."/>
            <person name="Young C.R."/>
            <person name="Angers B."/>
            <person name="Qian P.Y."/>
        </authorList>
    </citation>
    <scope>NUCLEOTIDE SEQUENCE</scope>
    <source>
        <strain evidence="3">P08H-3</strain>
    </source>
</reference>
<dbReference type="InterPro" id="IPR014716">
    <property type="entry name" value="Fibrinogen_a/b/g_C_1"/>
</dbReference>
<dbReference type="SMART" id="SM00186">
    <property type="entry name" value="FBG"/>
    <property type="match status" value="1"/>
</dbReference>
<dbReference type="NCBIfam" id="NF040941">
    <property type="entry name" value="GGGWT_bact"/>
    <property type="match status" value="1"/>
</dbReference>
<dbReference type="InterPro" id="IPR050373">
    <property type="entry name" value="Fibrinogen_C-term_domain"/>
</dbReference>
<sequence>MELNLTYIVIVLVIVGSRSTMLSEKYKAYYGLNWMSGKPNITILTATSRMGCAQKCDIITGCLGFNIRKLSTGLFVCELKKGLTSNSDIQQGDNFTYYEKEGNDEPRIISRDCVDIQNSGITVSGVYQVNLNPDGDRPELTDLYCDMDTDNGGWLVLIKREDGSVDFERNWTEYKTGFGNLLGEHWLGLETVYNITNNGRSYKLRVDITLFNGETYYAKYDSFVIDPETDLYSLHVSGYSGNAGKKEVSKQSHDDYKHLKMLDKKHFLFYVTEVNHRTVWIVAIVQLQYS</sequence>
<evidence type="ECO:0000313" key="4">
    <source>
        <dbReference type="Proteomes" id="UP001208570"/>
    </source>
</evidence>
<evidence type="ECO:0000256" key="1">
    <source>
        <dbReference type="SAM" id="SignalP"/>
    </source>
</evidence>
<name>A0AAD9JLM2_9ANNE</name>
<proteinExistence type="predicted"/>
<accession>A0AAD9JLM2</accession>
<dbReference type="PROSITE" id="PS51406">
    <property type="entry name" value="FIBRINOGEN_C_2"/>
    <property type="match status" value="1"/>
</dbReference>
<keyword evidence="1" id="KW-0732">Signal</keyword>
<comment type="caution">
    <text evidence="3">The sequence shown here is derived from an EMBL/GenBank/DDBJ whole genome shotgun (WGS) entry which is preliminary data.</text>
</comment>
<dbReference type="GO" id="GO:0005615">
    <property type="term" value="C:extracellular space"/>
    <property type="evidence" value="ECO:0007669"/>
    <property type="project" value="TreeGrafter"/>
</dbReference>
<dbReference type="Proteomes" id="UP001208570">
    <property type="component" value="Unassembled WGS sequence"/>
</dbReference>
<gene>
    <name evidence="3" type="ORF">LSH36_242g06007</name>
</gene>
<dbReference type="InterPro" id="IPR036056">
    <property type="entry name" value="Fibrinogen-like_C"/>
</dbReference>
<evidence type="ECO:0000259" key="2">
    <source>
        <dbReference type="PROSITE" id="PS51406"/>
    </source>
</evidence>
<protein>
    <recommendedName>
        <fullName evidence="2">Fibrinogen C-terminal domain-containing protein</fullName>
    </recommendedName>
</protein>